<organism evidence="2 3">
    <name type="scientific">Hypothenemus hampei</name>
    <name type="common">Coffee berry borer</name>
    <dbReference type="NCBI Taxonomy" id="57062"/>
    <lineage>
        <taxon>Eukaryota</taxon>
        <taxon>Metazoa</taxon>
        <taxon>Ecdysozoa</taxon>
        <taxon>Arthropoda</taxon>
        <taxon>Hexapoda</taxon>
        <taxon>Insecta</taxon>
        <taxon>Pterygota</taxon>
        <taxon>Neoptera</taxon>
        <taxon>Endopterygota</taxon>
        <taxon>Coleoptera</taxon>
        <taxon>Polyphaga</taxon>
        <taxon>Cucujiformia</taxon>
        <taxon>Curculionidae</taxon>
        <taxon>Scolytinae</taxon>
        <taxon>Hypothenemus</taxon>
    </lineage>
</organism>
<sequence>MPAVTFRLLAGSPMPDRSKESSQTKRTPSPVLTPPPSPIPLPPHTYLPTPPPFSQPRALSLESSGVGVPRCPSCFWLLESLPSQGQILLNLHTYLYTYLFLWSFGTPLRGPPGPFLVPMLLGSPRARNHSFFFFLSQIPPTLLPTQNVPYYMSPSQAKKGRKPPRHGGKTYYDVQFKSDLSPGGSRQRRGIPHPGHTGWDLPGKGYGGSSSTSNRETKKEPSATDSSTKSGFKKFRTKMKAEEVALQKFLAKKNKIKRTPPSVHNKKNKTNTDIDSDKDKQGPGSTYSGTSICSGDDDDEFLSQLVRNKNRQRSIRSEGDTSDKESEANRQSDVLSDEESGKDADEKKKRGREETTPPKETVKRTRQERKSDKHRNSGKHKQRKYKKHEKELKRIQEENEELKEKIKTLEKELEQKEGYQETEDKKASRIATTKYINQILQKQGDKNKKELEKILELSWAEEAYCITKPGWPQEANGADTVHIMDDDTIEIREIDKTFREYPEITNIADKLIKTTEKMITIENKSTIDYGNKKEEETIKRIYIIKIPRDTTLCTEQIMTTIQLILQKNKEDNSEIRLRVNDTTTQFIRNRKTLEYMARSEDERGKIYVRHKKETNKETNTSDETETRWSKIVKRNIKKQDTIIIQKGPEETSFQKLIHQITESVNPAELGIKINKLTKTQEGNVKVIINSEENDKIDKFRKEIEEKTKLKTETVRNTKTLIIKDLNLEATNIDIHNAITKKDNNIDTETIIKIEIIEPKNEDTRRTKHAFVEMLEEAAKILIHKKRITVL</sequence>
<protein>
    <submittedName>
        <fullName evidence="2">Uncharacterized protein</fullName>
    </submittedName>
</protein>
<evidence type="ECO:0000313" key="3">
    <source>
        <dbReference type="Proteomes" id="UP001566132"/>
    </source>
</evidence>
<name>A0ABD1DZB0_HYPHA</name>
<feature type="compositionally biased region" description="Pro residues" evidence="1">
    <location>
        <begin position="31"/>
        <end position="47"/>
    </location>
</feature>
<dbReference type="AlphaFoldDB" id="A0ABD1DZB0"/>
<feature type="compositionally biased region" description="Basic and acidic residues" evidence="1">
    <location>
        <begin position="270"/>
        <end position="281"/>
    </location>
</feature>
<reference evidence="2 3" key="1">
    <citation type="submission" date="2024-05" db="EMBL/GenBank/DDBJ databases">
        <title>Genetic variation in Jamaican populations of the coffee berry borer (Hypothenemus hampei).</title>
        <authorList>
            <person name="Errbii M."/>
            <person name="Myrie A."/>
        </authorList>
    </citation>
    <scope>NUCLEOTIDE SEQUENCE [LARGE SCALE GENOMIC DNA]</scope>
    <source>
        <strain evidence="2">JA-Hopewell-2020-01-JO</strain>
        <tissue evidence="2">Whole body</tissue>
    </source>
</reference>
<dbReference type="Proteomes" id="UP001566132">
    <property type="component" value="Unassembled WGS sequence"/>
</dbReference>
<feature type="region of interest" description="Disordered" evidence="1">
    <location>
        <begin position="1"/>
        <end position="47"/>
    </location>
</feature>
<feature type="region of interest" description="Disordered" evidence="1">
    <location>
        <begin position="252"/>
        <end position="393"/>
    </location>
</feature>
<accession>A0ABD1DZB0</accession>
<feature type="compositionally biased region" description="Basic residues" evidence="1">
    <location>
        <begin position="158"/>
        <end position="168"/>
    </location>
</feature>
<proteinExistence type="predicted"/>
<feature type="region of interest" description="Disordered" evidence="1">
    <location>
        <begin position="153"/>
        <end position="234"/>
    </location>
</feature>
<feature type="compositionally biased region" description="Polar residues" evidence="1">
    <location>
        <begin position="283"/>
        <end position="293"/>
    </location>
</feature>
<keyword evidence="3" id="KW-1185">Reference proteome</keyword>
<evidence type="ECO:0000313" key="2">
    <source>
        <dbReference type="EMBL" id="KAL1487649.1"/>
    </source>
</evidence>
<comment type="caution">
    <text evidence="2">The sequence shown here is derived from an EMBL/GenBank/DDBJ whole genome shotgun (WGS) entry which is preliminary data.</text>
</comment>
<feature type="compositionally biased region" description="Basic residues" evidence="1">
    <location>
        <begin position="252"/>
        <end position="269"/>
    </location>
</feature>
<dbReference type="EMBL" id="JBDJPC010000023">
    <property type="protein sequence ID" value="KAL1487649.1"/>
    <property type="molecule type" value="Genomic_DNA"/>
</dbReference>
<feature type="compositionally biased region" description="Basic and acidic residues" evidence="1">
    <location>
        <begin position="339"/>
        <end position="375"/>
    </location>
</feature>
<feature type="compositionally biased region" description="Basic and acidic residues" evidence="1">
    <location>
        <begin position="315"/>
        <end position="330"/>
    </location>
</feature>
<feature type="compositionally biased region" description="Basic residues" evidence="1">
    <location>
        <begin position="376"/>
        <end position="387"/>
    </location>
</feature>
<evidence type="ECO:0000256" key="1">
    <source>
        <dbReference type="SAM" id="MobiDB-lite"/>
    </source>
</evidence>
<gene>
    <name evidence="2" type="ORF">ABEB36_015693</name>
</gene>